<dbReference type="Proteomes" id="UP000887159">
    <property type="component" value="Unassembled WGS sequence"/>
</dbReference>
<sequence length="119" mass="13173">MSSSYYNGCFAPSLQTQCQIVPKVLEREKSHYKAAQGLLPIDLIILNHDQETRMTPELALTLLTSAPHQQEGVGASTYLTYISPHYSADLERYSTRTHDKPATSWQPSPVGCGGHLNGR</sequence>
<proteinExistence type="predicted"/>
<keyword evidence="3" id="KW-1185">Reference proteome</keyword>
<gene>
    <name evidence="2" type="ORF">TNCV_5085651</name>
</gene>
<dbReference type="AlphaFoldDB" id="A0A8X6S9X6"/>
<evidence type="ECO:0000313" key="3">
    <source>
        <dbReference type="Proteomes" id="UP000887159"/>
    </source>
</evidence>
<evidence type="ECO:0000256" key="1">
    <source>
        <dbReference type="SAM" id="MobiDB-lite"/>
    </source>
</evidence>
<accession>A0A8X6S9X6</accession>
<reference evidence="2" key="1">
    <citation type="submission" date="2020-08" db="EMBL/GenBank/DDBJ databases">
        <title>Multicomponent nature underlies the extraordinary mechanical properties of spider dragline silk.</title>
        <authorList>
            <person name="Kono N."/>
            <person name="Nakamura H."/>
            <person name="Mori M."/>
            <person name="Yoshida Y."/>
            <person name="Ohtoshi R."/>
            <person name="Malay A.D."/>
            <person name="Moran D.A.P."/>
            <person name="Tomita M."/>
            <person name="Numata K."/>
            <person name="Arakawa K."/>
        </authorList>
    </citation>
    <scope>NUCLEOTIDE SEQUENCE</scope>
</reference>
<evidence type="ECO:0000313" key="2">
    <source>
        <dbReference type="EMBL" id="GFY07380.1"/>
    </source>
</evidence>
<dbReference type="EMBL" id="BMAU01021272">
    <property type="protein sequence ID" value="GFY07380.1"/>
    <property type="molecule type" value="Genomic_DNA"/>
</dbReference>
<feature type="region of interest" description="Disordered" evidence="1">
    <location>
        <begin position="93"/>
        <end position="119"/>
    </location>
</feature>
<name>A0A8X6S9X6_TRICX</name>
<protein>
    <submittedName>
        <fullName evidence="2">Uncharacterized protein</fullName>
    </submittedName>
</protein>
<organism evidence="2 3">
    <name type="scientific">Trichonephila clavipes</name>
    <name type="common">Golden silk orbweaver</name>
    <name type="synonym">Nephila clavipes</name>
    <dbReference type="NCBI Taxonomy" id="2585209"/>
    <lineage>
        <taxon>Eukaryota</taxon>
        <taxon>Metazoa</taxon>
        <taxon>Ecdysozoa</taxon>
        <taxon>Arthropoda</taxon>
        <taxon>Chelicerata</taxon>
        <taxon>Arachnida</taxon>
        <taxon>Araneae</taxon>
        <taxon>Araneomorphae</taxon>
        <taxon>Entelegynae</taxon>
        <taxon>Araneoidea</taxon>
        <taxon>Nephilidae</taxon>
        <taxon>Trichonephila</taxon>
    </lineage>
</organism>
<comment type="caution">
    <text evidence="2">The sequence shown here is derived from an EMBL/GenBank/DDBJ whole genome shotgun (WGS) entry which is preliminary data.</text>
</comment>